<proteinExistence type="predicted"/>
<dbReference type="InterPro" id="IPR049744">
    <property type="entry name" value="CC/Se_fam"/>
</dbReference>
<dbReference type="STRING" id="870242.cpu_09290"/>
<name>A0A1L8CU97_9THEO</name>
<dbReference type="NCBIfam" id="NF041239">
    <property type="entry name" value="Moor_selen_rel"/>
    <property type="match status" value="1"/>
</dbReference>
<protein>
    <submittedName>
        <fullName evidence="1">Uncharacterized protein</fullName>
    </submittedName>
</protein>
<evidence type="ECO:0000313" key="1">
    <source>
        <dbReference type="EMBL" id="GAV22419.1"/>
    </source>
</evidence>
<organism evidence="1 2">
    <name type="scientific">Carboxydothermus pertinax</name>
    <dbReference type="NCBI Taxonomy" id="870242"/>
    <lineage>
        <taxon>Bacteria</taxon>
        <taxon>Bacillati</taxon>
        <taxon>Bacillota</taxon>
        <taxon>Clostridia</taxon>
        <taxon>Thermoanaerobacterales</taxon>
        <taxon>Thermoanaerobacteraceae</taxon>
        <taxon>Carboxydothermus</taxon>
    </lineage>
</organism>
<reference evidence="2" key="1">
    <citation type="submission" date="2016-12" db="EMBL/GenBank/DDBJ databases">
        <title>Draft Genome Sequences od Carboxydothermus pertinax and islandicus, Hydrogenogenic Carboxydotrophic Bacteria.</title>
        <authorList>
            <person name="Fukuyama Y."/>
            <person name="Ohmae K."/>
            <person name="Yoneda Y."/>
            <person name="Yoshida T."/>
            <person name="Sako Y."/>
        </authorList>
    </citation>
    <scope>NUCLEOTIDE SEQUENCE [LARGE SCALE GENOMIC DNA]</scope>
    <source>
        <strain evidence="2">Ug1</strain>
    </source>
</reference>
<accession>A0A1L8CU97</accession>
<keyword evidence="2" id="KW-1185">Reference proteome</keyword>
<comment type="caution">
    <text evidence="1">The sequence shown here is derived from an EMBL/GenBank/DDBJ whole genome shotgun (WGS) entry which is preliminary data.</text>
</comment>
<evidence type="ECO:0000313" key="2">
    <source>
        <dbReference type="Proteomes" id="UP000187485"/>
    </source>
</evidence>
<dbReference type="Proteomes" id="UP000187485">
    <property type="component" value="Unassembled WGS sequence"/>
</dbReference>
<dbReference type="AlphaFoldDB" id="A0A1L8CU97"/>
<sequence length="62" mass="7263">MQQLPTVFVGKPQDERFFNLYDVEGIKVYVPKNTIAVKDEVKIYLEGKWMFQRLEVDGLDLA</sequence>
<gene>
    <name evidence="1" type="ORF">cpu_09290</name>
</gene>
<dbReference type="OrthoDB" id="9975277at2"/>
<dbReference type="EMBL" id="BDJK01000013">
    <property type="protein sequence ID" value="GAV22419.1"/>
    <property type="molecule type" value="Genomic_DNA"/>
</dbReference>